<gene>
    <name evidence="10 11" type="primary">lolA</name>
    <name evidence="11" type="ORF">G3A44_00535</name>
</gene>
<dbReference type="GO" id="GO:0042597">
    <property type="term" value="C:periplasmic space"/>
    <property type="evidence" value="ECO:0007669"/>
    <property type="project" value="UniProtKB-SubCell"/>
</dbReference>
<comment type="subcellular location">
    <subcellularLocation>
        <location evidence="1 10">Periplasm</location>
    </subcellularLocation>
</comment>
<evidence type="ECO:0000256" key="1">
    <source>
        <dbReference type="ARBA" id="ARBA00004418"/>
    </source>
</evidence>
<reference evidence="11 12" key="1">
    <citation type="submission" date="2020-02" db="EMBL/GenBank/DDBJ databases">
        <title>Ideonella bacterium strain TBM-1.</title>
        <authorList>
            <person name="Chen W.-M."/>
        </authorList>
    </citation>
    <scope>NUCLEOTIDE SEQUENCE [LARGE SCALE GENOMIC DNA]</scope>
    <source>
        <strain evidence="11 12">TBM-1</strain>
    </source>
</reference>
<evidence type="ECO:0000256" key="10">
    <source>
        <dbReference type="HAMAP-Rule" id="MF_00240"/>
    </source>
</evidence>
<name>A0A7C9PFE7_9BURK</name>
<keyword evidence="6" id="KW-0732">Signal</keyword>
<proteinExistence type="inferred from homology"/>
<dbReference type="Gene3D" id="2.50.20.10">
    <property type="entry name" value="Lipoprotein localisation LolA/LolB/LppX"/>
    <property type="match status" value="1"/>
</dbReference>
<evidence type="ECO:0000256" key="4">
    <source>
        <dbReference type="ARBA" id="ARBA00014035"/>
    </source>
</evidence>
<accession>A0A7C9PFE7</accession>
<evidence type="ECO:0000256" key="7">
    <source>
        <dbReference type="ARBA" id="ARBA00022764"/>
    </source>
</evidence>
<dbReference type="EMBL" id="JAAGOH010000001">
    <property type="protein sequence ID" value="NDY89674.1"/>
    <property type="molecule type" value="Genomic_DNA"/>
</dbReference>
<protein>
    <recommendedName>
        <fullName evidence="4 10">Outer-membrane lipoprotein carrier protein</fullName>
    </recommendedName>
</protein>
<dbReference type="GO" id="GO:0042953">
    <property type="term" value="P:lipoprotein transport"/>
    <property type="evidence" value="ECO:0007669"/>
    <property type="project" value="InterPro"/>
</dbReference>
<dbReference type="AlphaFoldDB" id="A0A7C9PFE7"/>
<evidence type="ECO:0000256" key="2">
    <source>
        <dbReference type="ARBA" id="ARBA00007615"/>
    </source>
</evidence>
<keyword evidence="7 10" id="KW-0574">Periplasm</keyword>
<comment type="function">
    <text evidence="10">Participates in the translocation of lipoproteins from the inner membrane to the outer membrane. Only forms a complex with a lipoprotein if the residue after the N-terminal Cys is not an aspartate (The Asp acts as a targeting signal to indicate that the lipoprotein should stay in the inner membrane).</text>
</comment>
<dbReference type="InterPro" id="IPR004564">
    <property type="entry name" value="OM_lipoprot_carrier_LolA-like"/>
</dbReference>
<evidence type="ECO:0000256" key="3">
    <source>
        <dbReference type="ARBA" id="ARBA00011245"/>
    </source>
</evidence>
<dbReference type="HAMAP" id="MF_00240">
    <property type="entry name" value="LolA"/>
    <property type="match status" value="1"/>
</dbReference>
<evidence type="ECO:0000256" key="6">
    <source>
        <dbReference type="ARBA" id="ARBA00022729"/>
    </source>
</evidence>
<dbReference type="CDD" id="cd16325">
    <property type="entry name" value="LolA"/>
    <property type="match status" value="1"/>
</dbReference>
<comment type="similarity">
    <text evidence="2 10">Belongs to the LolA family.</text>
</comment>
<dbReference type="NCBIfam" id="TIGR00547">
    <property type="entry name" value="lolA"/>
    <property type="match status" value="1"/>
</dbReference>
<dbReference type="Proteomes" id="UP000484255">
    <property type="component" value="Unassembled WGS sequence"/>
</dbReference>
<comment type="subunit">
    <text evidence="3 10">Monomer.</text>
</comment>
<sequence length="191" mass="20817">MAAWADAADALRVFVKEVKAGQSSFTQTVYAPNGTKPKVSSGRFEFQRPNRFRFSYVKPYVQLIVGDGVKVWFHDPDLNQVTVRRLAEALGSTPAALLASGASLDDDFELKALPDQGGLQWVQATPRQQGGTVLWLKVGFRPGARVPATFEMGDSFGQRSVLSLPDLREESSLPAATFRFTPPAGADISEQ</sequence>
<keyword evidence="12" id="KW-1185">Reference proteome</keyword>
<dbReference type="PANTHER" id="PTHR35869">
    <property type="entry name" value="OUTER-MEMBRANE LIPOPROTEIN CARRIER PROTEIN"/>
    <property type="match status" value="1"/>
</dbReference>
<dbReference type="RefSeq" id="WP_163455809.1">
    <property type="nucleotide sequence ID" value="NZ_JAAGOH010000001.1"/>
</dbReference>
<dbReference type="Pfam" id="PF03548">
    <property type="entry name" value="LolA"/>
    <property type="match status" value="1"/>
</dbReference>
<keyword evidence="9 10" id="KW-0143">Chaperone</keyword>
<evidence type="ECO:0000313" key="11">
    <source>
        <dbReference type="EMBL" id="NDY89674.1"/>
    </source>
</evidence>
<dbReference type="GO" id="GO:0044874">
    <property type="term" value="P:lipoprotein localization to outer membrane"/>
    <property type="evidence" value="ECO:0007669"/>
    <property type="project" value="UniProtKB-UniRule"/>
</dbReference>
<comment type="caution">
    <text evidence="11">The sequence shown here is derived from an EMBL/GenBank/DDBJ whole genome shotgun (WGS) entry which is preliminary data.</text>
</comment>
<evidence type="ECO:0000256" key="9">
    <source>
        <dbReference type="ARBA" id="ARBA00023186"/>
    </source>
</evidence>
<dbReference type="InterPro" id="IPR029046">
    <property type="entry name" value="LolA/LolB/LppX"/>
</dbReference>
<dbReference type="SUPFAM" id="SSF89392">
    <property type="entry name" value="Prokaryotic lipoproteins and lipoprotein localization factors"/>
    <property type="match status" value="1"/>
</dbReference>
<evidence type="ECO:0000256" key="8">
    <source>
        <dbReference type="ARBA" id="ARBA00022927"/>
    </source>
</evidence>
<keyword evidence="11" id="KW-0449">Lipoprotein</keyword>
<evidence type="ECO:0000256" key="5">
    <source>
        <dbReference type="ARBA" id="ARBA00022448"/>
    </source>
</evidence>
<evidence type="ECO:0000313" key="12">
    <source>
        <dbReference type="Proteomes" id="UP000484255"/>
    </source>
</evidence>
<keyword evidence="5 10" id="KW-0813">Transport</keyword>
<keyword evidence="8 10" id="KW-0653">Protein transport</keyword>
<dbReference type="PANTHER" id="PTHR35869:SF1">
    <property type="entry name" value="OUTER-MEMBRANE LIPOPROTEIN CARRIER PROTEIN"/>
    <property type="match status" value="1"/>
</dbReference>
<organism evidence="11 12">
    <name type="scientific">Ideonella livida</name>
    <dbReference type="NCBI Taxonomy" id="2707176"/>
    <lineage>
        <taxon>Bacteria</taxon>
        <taxon>Pseudomonadati</taxon>
        <taxon>Pseudomonadota</taxon>
        <taxon>Betaproteobacteria</taxon>
        <taxon>Burkholderiales</taxon>
        <taxon>Sphaerotilaceae</taxon>
        <taxon>Ideonella</taxon>
    </lineage>
</organism>
<dbReference type="InterPro" id="IPR018323">
    <property type="entry name" value="OM_lipoprot_carrier_LolA_Pbac"/>
</dbReference>